<dbReference type="Pfam" id="PF12686">
    <property type="entry name" value="DUF3800"/>
    <property type="match status" value="1"/>
</dbReference>
<reference evidence="1 2" key="1">
    <citation type="submission" date="2019-08" db="EMBL/GenBank/DDBJ databases">
        <title>In-depth cultivation of the pig gut microbiome towards novel bacterial diversity and tailored functional studies.</title>
        <authorList>
            <person name="Wylensek D."/>
            <person name="Hitch T.C.A."/>
            <person name="Clavel T."/>
        </authorList>
    </citation>
    <scope>NUCLEOTIDE SEQUENCE [LARGE SCALE GENOMIC DNA]</scope>
    <source>
        <strain evidence="1 2">NM-380-WT-3C1</strain>
    </source>
</reference>
<dbReference type="Proteomes" id="UP000460549">
    <property type="component" value="Unassembled WGS sequence"/>
</dbReference>
<comment type="caution">
    <text evidence="1">The sequence shown here is derived from an EMBL/GenBank/DDBJ whole genome shotgun (WGS) entry which is preliminary data.</text>
</comment>
<name>A0A7X2PDY1_9SPIO</name>
<dbReference type="InterPro" id="IPR024524">
    <property type="entry name" value="DUF3800"/>
</dbReference>
<proteinExistence type="predicted"/>
<dbReference type="EMBL" id="VUNN01000024">
    <property type="protein sequence ID" value="MSU07066.1"/>
    <property type="molecule type" value="Genomic_DNA"/>
</dbReference>
<evidence type="ECO:0000313" key="1">
    <source>
        <dbReference type="EMBL" id="MSU07066.1"/>
    </source>
</evidence>
<keyword evidence="2" id="KW-1185">Reference proteome</keyword>
<sequence>MKELSIFVDESGDFGDYAEHSSYYIISMILHDQSIDITKDVDWLESKLADLGYPNHCMHSGPIIRNEQEYRKDTLDNRRKLLKAIMVFFRHLEISCKTIAIEKKHIVDPLEAVSKLSKLLARFIKDNYEFFIDYDVVKVYYDNGQVEITKLLSSVFNALLDNVEFRRVYPSDYRLFQVADLVCSLKLLKLKMESHELAKNELLFFEQERVLNRKYLKVLEDKEKLS</sequence>
<organism evidence="1 2">
    <name type="scientific">Bullifex porci</name>
    <dbReference type="NCBI Taxonomy" id="2606638"/>
    <lineage>
        <taxon>Bacteria</taxon>
        <taxon>Pseudomonadati</taxon>
        <taxon>Spirochaetota</taxon>
        <taxon>Spirochaetia</taxon>
        <taxon>Spirochaetales</taxon>
        <taxon>Spirochaetaceae</taxon>
        <taxon>Bullifex</taxon>
    </lineage>
</organism>
<evidence type="ECO:0000313" key="2">
    <source>
        <dbReference type="Proteomes" id="UP000460549"/>
    </source>
</evidence>
<accession>A0A7X2PDY1</accession>
<protein>
    <submittedName>
        <fullName evidence="1">DUF3800 domain-containing protein</fullName>
    </submittedName>
</protein>
<dbReference type="RefSeq" id="WP_154426463.1">
    <property type="nucleotide sequence ID" value="NZ_VUNN01000024.1"/>
</dbReference>
<dbReference type="AlphaFoldDB" id="A0A7X2PDY1"/>
<gene>
    <name evidence="1" type="ORF">FYJ80_09855</name>
</gene>